<evidence type="ECO:0000313" key="3">
    <source>
        <dbReference type="EMBL" id="SDO66907.1"/>
    </source>
</evidence>
<evidence type="ECO:0000256" key="2">
    <source>
        <dbReference type="SAM" id="SignalP"/>
    </source>
</evidence>
<feature type="signal peptide" evidence="2">
    <location>
        <begin position="1"/>
        <end position="22"/>
    </location>
</feature>
<dbReference type="RefSeq" id="WP_091722947.1">
    <property type="nucleotide sequence ID" value="NZ_FNHS01000035.1"/>
</dbReference>
<accession>A0A1H0LFD5</accession>
<keyword evidence="4" id="KW-1185">Reference proteome</keyword>
<dbReference type="EMBL" id="FNHS01000035">
    <property type="protein sequence ID" value="SDO66907.1"/>
    <property type="molecule type" value="Genomic_DNA"/>
</dbReference>
<keyword evidence="2" id="KW-0732">Signal</keyword>
<dbReference type="Proteomes" id="UP000198704">
    <property type="component" value="Unassembled WGS sequence"/>
</dbReference>
<sequence>MRKLLALIAAMVVCAGPVFAQADQTARECVQDPETTGALPADPRSLHMPGERLFRRDVDPPEVSWQDEARESSEQRRRDLLDCGVD</sequence>
<name>A0A1H0LFD5_9HYPH</name>
<feature type="compositionally biased region" description="Basic and acidic residues" evidence="1">
    <location>
        <begin position="49"/>
        <end position="59"/>
    </location>
</feature>
<feature type="chain" id="PRO_5011552528" evidence="2">
    <location>
        <begin position="23"/>
        <end position="86"/>
    </location>
</feature>
<gene>
    <name evidence="3" type="ORF">SAMN05216360_1355</name>
</gene>
<evidence type="ECO:0000313" key="4">
    <source>
        <dbReference type="Proteomes" id="UP000198704"/>
    </source>
</evidence>
<proteinExistence type="predicted"/>
<dbReference type="AlphaFoldDB" id="A0A1H0LFD5"/>
<organism evidence="3 4">
    <name type="scientific">Methylobacterium phyllostachyos</name>
    <dbReference type="NCBI Taxonomy" id="582672"/>
    <lineage>
        <taxon>Bacteria</taxon>
        <taxon>Pseudomonadati</taxon>
        <taxon>Pseudomonadota</taxon>
        <taxon>Alphaproteobacteria</taxon>
        <taxon>Hyphomicrobiales</taxon>
        <taxon>Methylobacteriaceae</taxon>
        <taxon>Methylobacterium</taxon>
    </lineage>
</organism>
<reference evidence="4" key="1">
    <citation type="submission" date="2016-10" db="EMBL/GenBank/DDBJ databases">
        <authorList>
            <person name="Varghese N."/>
            <person name="Submissions S."/>
        </authorList>
    </citation>
    <scope>NUCLEOTIDE SEQUENCE [LARGE SCALE GENOMIC DNA]</scope>
    <source>
        <strain evidence="4">BL47</strain>
    </source>
</reference>
<protein>
    <submittedName>
        <fullName evidence="3">Uncharacterized protein</fullName>
    </submittedName>
</protein>
<evidence type="ECO:0000256" key="1">
    <source>
        <dbReference type="SAM" id="MobiDB-lite"/>
    </source>
</evidence>
<feature type="compositionally biased region" description="Basic and acidic residues" evidence="1">
    <location>
        <begin position="67"/>
        <end position="86"/>
    </location>
</feature>
<feature type="region of interest" description="Disordered" evidence="1">
    <location>
        <begin position="31"/>
        <end position="86"/>
    </location>
</feature>
<dbReference type="OrthoDB" id="8000084at2"/>